<evidence type="ECO:0000313" key="2">
    <source>
        <dbReference type="EMBL" id="KAI5430577.1"/>
    </source>
</evidence>
<protein>
    <submittedName>
        <fullName evidence="2">Uncharacterized protein</fullName>
    </submittedName>
</protein>
<feature type="non-terminal residue" evidence="2">
    <location>
        <position position="256"/>
    </location>
</feature>
<evidence type="ECO:0000313" key="3">
    <source>
        <dbReference type="Proteomes" id="UP001058974"/>
    </source>
</evidence>
<dbReference type="AlphaFoldDB" id="A0A9D4Y0R6"/>
<dbReference type="Pfam" id="PF01107">
    <property type="entry name" value="MP"/>
    <property type="match status" value="1"/>
</dbReference>
<dbReference type="EMBL" id="JAMSHJ010000003">
    <property type="protein sequence ID" value="KAI5430577.1"/>
    <property type="molecule type" value="Genomic_DNA"/>
</dbReference>
<dbReference type="InterPro" id="IPR028919">
    <property type="entry name" value="Viral_movement"/>
</dbReference>
<reference evidence="2 3" key="1">
    <citation type="journal article" date="2022" name="Nat. Genet.">
        <title>Improved pea reference genome and pan-genome highlight genomic features and evolutionary characteristics.</title>
        <authorList>
            <person name="Yang T."/>
            <person name="Liu R."/>
            <person name="Luo Y."/>
            <person name="Hu S."/>
            <person name="Wang D."/>
            <person name="Wang C."/>
            <person name="Pandey M.K."/>
            <person name="Ge S."/>
            <person name="Xu Q."/>
            <person name="Li N."/>
            <person name="Li G."/>
            <person name="Huang Y."/>
            <person name="Saxena R.K."/>
            <person name="Ji Y."/>
            <person name="Li M."/>
            <person name="Yan X."/>
            <person name="He Y."/>
            <person name="Liu Y."/>
            <person name="Wang X."/>
            <person name="Xiang C."/>
            <person name="Varshney R.K."/>
            <person name="Ding H."/>
            <person name="Gao S."/>
            <person name="Zong X."/>
        </authorList>
    </citation>
    <scope>NUCLEOTIDE SEQUENCE [LARGE SCALE GENOMIC DNA]</scope>
    <source>
        <strain evidence="2 3">cv. Zhongwan 6</strain>
    </source>
</reference>
<dbReference type="Gramene" id="Psat03G0496900-T1">
    <property type="protein sequence ID" value="KAI5430577.1"/>
    <property type="gene ID" value="KIW84_034969"/>
</dbReference>
<organism evidence="2 3">
    <name type="scientific">Pisum sativum</name>
    <name type="common">Garden pea</name>
    <name type="synonym">Lathyrus oleraceus</name>
    <dbReference type="NCBI Taxonomy" id="3888"/>
    <lineage>
        <taxon>Eukaryota</taxon>
        <taxon>Viridiplantae</taxon>
        <taxon>Streptophyta</taxon>
        <taxon>Embryophyta</taxon>
        <taxon>Tracheophyta</taxon>
        <taxon>Spermatophyta</taxon>
        <taxon>Magnoliopsida</taxon>
        <taxon>eudicotyledons</taxon>
        <taxon>Gunneridae</taxon>
        <taxon>Pentapetalae</taxon>
        <taxon>rosids</taxon>
        <taxon>fabids</taxon>
        <taxon>Fabales</taxon>
        <taxon>Fabaceae</taxon>
        <taxon>Papilionoideae</taxon>
        <taxon>50 kb inversion clade</taxon>
        <taxon>NPAAA clade</taxon>
        <taxon>Hologalegina</taxon>
        <taxon>IRL clade</taxon>
        <taxon>Fabeae</taxon>
        <taxon>Lathyrus</taxon>
    </lineage>
</organism>
<comment type="caution">
    <text evidence="2">The sequence shown here is derived from an EMBL/GenBank/DDBJ whole genome shotgun (WGS) entry which is preliminary data.</text>
</comment>
<feature type="chain" id="PRO_5039337309" evidence="1">
    <location>
        <begin position="30"/>
        <end position="256"/>
    </location>
</feature>
<accession>A0A9D4Y0R6</accession>
<feature type="signal peptide" evidence="1">
    <location>
        <begin position="1"/>
        <end position="29"/>
    </location>
</feature>
<evidence type="ECO:0000256" key="1">
    <source>
        <dbReference type="SAM" id="SignalP"/>
    </source>
</evidence>
<name>A0A9D4Y0R6_PEA</name>
<keyword evidence="1" id="KW-0732">Signal</keyword>
<gene>
    <name evidence="2" type="ORF">KIW84_034969</name>
</gene>
<proteinExistence type="predicted"/>
<sequence length="256" mass="29500">LLCWSKFFTFHSLLVSQLLYIFLVSTVEEKDLHPFHISSVIMATSSIPALGDTTDAEKKEYSIVHFQYPPSHGIKNISTSYIYKQTLFSRLNFLKPYEITKKEENIRGDKHKDVYLLSRDDIRRLRSKYQFIHIGLVQFSIEYYASTRGNLSVSLRDSKYPSLEESMLVSFDSDLHIDDIIKFNWFPNFSASLTDLANSNGLVVTIDSSAYTTVRYKVCYKLMKKSLKPDYLFENPVLEVNTDTANVVVHKSDNGS</sequence>
<dbReference type="Proteomes" id="UP001058974">
    <property type="component" value="Chromosome 3"/>
</dbReference>
<keyword evidence="3" id="KW-1185">Reference proteome</keyword>